<keyword evidence="3" id="KW-1185">Reference proteome</keyword>
<organism evidence="2 3">
    <name type="scientific">Saprolegnia parasitica (strain CBS 223.65)</name>
    <dbReference type="NCBI Taxonomy" id="695850"/>
    <lineage>
        <taxon>Eukaryota</taxon>
        <taxon>Sar</taxon>
        <taxon>Stramenopiles</taxon>
        <taxon>Oomycota</taxon>
        <taxon>Saprolegniomycetes</taxon>
        <taxon>Saprolegniales</taxon>
        <taxon>Saprolegniaceae</taxon>
        <taxon>Saprolegnia</taxon>
    </lineage>
</organism>
<reference evidence="2 3" key="1">
    <citation type="journal article" date="2013" name="PLoS Genet.">
        <title>Distinctive expansion of potential virulence genes in the genome of the oomycete fish pathogen Saprolegnia parasitica.</title>
        <authorList>
            <person name="Jiang R.H."/>
            <person name="de Bruijn I."/>
            <person name="Haas B.J."/>
            <person name="Belmonte R."/>
            <person name="Lobach L."/>
            <person name="Christie J."/>
            <person name="van den Ackerveken G."/>
            <person name="Bottin A."/>
            <person name="Bulone V."/>
            <person name="Diaz-Moreno S.M."/>
            <person name="Dumas B."/>
            <person name="Fan L."/>
            <person name="Gaulin E."/>
            <person name="Govers F."/>
            <person name="Grenville-Briggs L.J."/>
            <person name="Horner N.R."/>
            <person name="Levin J.Z."/>
            <person name="Mammella M."/>
            <person name="Meijer H.J."/>
            <person name="Morris P."/>
            <person name="Nusbaum C."/>
            <person name="Oome S."/>
            <person name="Phillips A.J."/>
            <person name="van Rooyen D."/>
            <person name="Rzeszutek E."/>
            <person name="Saraiva M."/>
            <person name="Secombes C.J."/>
            <person name="Seidl M.F."/>
            <person name="Snel B."/>
            <person name="Stassen J.H."/>
            <person name="Sykes S."/>
            <person name="Tripathy S."/>
            <person name="van den Berg H."/>
            <person name="Vega-Arreguin J.C."/>
            <person name="Wawra S."/>
            <person name="Young S.K."/>
            <person name="Zeng Q."/>
            <person name="Dieguez-Uribeondo J."/>
            <person name="Russ C."/>
            <person name="Tyler B.M."/>
            <person name="van West P."/>
        </authorList>
    </citation>
    <scope>NUCLEOTIDE SEQUENCE [LARGE SCALE GENOMIC DNA]</scope>
    <source>
        <strain evidence="2 3">CBS 223.65</strain>
    </source>
</reference>
<dbReference type="Proteomes" id="UP000030745">
    <property type="component" value="Unassembled WGS sequence"/>
</dbReference>
<dbReference type="KEGG" id="spar:SPRG_12869"/>
<evidence type="ECO:0000256" key="1">
    <source>
        <dbReference type="SAM" id="MobiDB-lite"/>
    </source>
</evidence>
<protein>
    <submittedName>
        <fullName evidence="2">Uncharacterized protein</fullName>
    </submittedName>
</protein>
<dbReference type="EMBL" id="KK583283">
    <property type="protein sequence ID" value="KDO21629.1"/>
    <property type="molecule type" value="Genomic_DNA"/>
</dbReference>
<dbReference type="OrthoDB" id="123409at2759"/>
<proteinExistence type="predicted"/>
<feature type="region of interest" description="Disordered" evidence="1">
    <location>
        <begin position="159"/>
        <end position="204"/>
    </location>
</feature>
<evidence type="ECO:0000313" key="3">
    <source>
        <dbReference type="Proteomes" id="UP000030745"/>
    </source>
</evidence>
<accession>A0A067BSY9</accession>
<sequence length="522" mass="56593">MNLYSVGQHVLVLPEQAPYVDLREATYATIRSITGDVLRAVTKTRRGGRAVVLEIPTTMRTRPAVVTHDEFNGAPIGSYLRKSVCFSAGGTYVYAQVTDYQVVTNLLFVVGAEATGWTHREGVATCGLQYAVDFTCYETNDAPPAHVELGNSISDDPAFRQQRRREEAQLPDDPVEALLPRLISPPRNPRSPRNAPAPPPPDAVLTHAARADAARLFAELGRDMGALEDEGPMPIAAAATGNDALDHLAGLHGGVRDRGFATAPAIMTALHHWDFAPGRLSIAHLQNMDPREYGAWCVAKKIDVSNNGSTAKMPEAAPFADMAGLRDACSNVGRLAADLGSPVLRAFAARLASFMRELPNSGVYGKAQVTVFSTWIDDACRQLHDELRARMCGAQRAINVISVTHTPLLRFNQQLSELVMESRILPTNNKRQGSDATGTQAKKAKAGAAAEVKHPWFEHVPTHDGKKICLKNLTKRGCASNAAGECFNSNNVHHVTAIKLHPHVLQHLEHMGGLNELHNALK</sequence>
<evidence type="ECO:0000313" key="2">
    <source>
        <dbReference type="EMBL" id="KDO21629.1"/>
    </source>
</evidence>
<gene>
    <name evidence="2" type="ORF">SPRG_12869</name>
</gene>
<dbReference type="GeneID" id="24134791"/>
<dbReference type="AlphaFoldDB" id="A0A067BSY9"/>
<dbReference type="VEuPathDB" id="FungiDB:SPRG_12869"/>
<name>A0A067BSY9_SAPPC</name>
<dbReference type="RefSeq" id="XP_012207641.1">
    <property type="nucleotide sequence ID" value="XM_012352251.1"/>
</dbReference>